<evidence type="ECO:0000313" key="18">
    <source>
        <dbReference type="Proteomes" id="UP000249555"/>
    </source>
</evidence>
<comment type="caution">
    <text evidence="17">The sequence shown here is derived from an EMBL/GenBank/DDBJ whole genome shotgun (WGS) entry which is preliminary data.</text>
</comment>
<evidence type="ECO:0000313" key="17">
    <source>
        <dbReference type="EMBL" id="PZO70751.1"/>
    </source>
</evidence>
<evidence type="ECO:0000256" key="13">
    <source>
        <dbReference type="ARBA" id="ARBA00023237"/>
    </source>
</evidence>
<keyword evidence="4" id="KW-1134">Transmembrane beta strand</keyword>
<keyword evidence="8" id="KW-0625">Polysaccharide transport</keyword>
<keyword evidence="10" id="KW-0626">Porin</keyword>
<proteinExistence type="inferred from homology"/>
<keyword evidence="9" id="KW-0406">Ion transport</keyword>
<protein>
    <submittedName>
        <fullName evidence="17">Sugar ABC transporter substrate-binding protein</fullName>
    </submittedName>
</protein>
<dbReference type="PANTHER" id="PTHR33619:SF3">
    <property type="entry name" value="POLYSACCHARIDE EXPORT PROTEIN GFCE-RELATED"/>
    <property type="match status" value="1"/>
</dbReference>
<feature type="domain" description="SLBB" evidence="16">
    <location>
        <begin position="233"/>
        <end position="317"/>
    </location>
</feature>
<dbReference type="PANTHER" id="PTHR33619">
    <property type="entry name" value="POLYSACCHARIDE EXPORT PROTEIN GFCE-RELATED"/>
    <property type="match status" value="1"/>
</dbReference>
<evidence type="ECO:0000256" key="6">
    <source>
        <dbReference type="ARBA" id="ARBA00022692"/>
    </source>
</evidence>
<feature type="domain" description="Polysaccharide export protein N-terminal" evidence="15">
    <location>
        <begin position="42"/>
        <end position="131"/>
    </location>
</feature>
<comment type="subcellular location">
    <subcellularLocation>
        <location evidence="1">Cell outer membrane</location>
        <topology evidence="1">Multi-pass membrane protein</topology>
    </subcellularLocation>
</comment>
<dbReference type="GO" id="GO:0015159">
    <property type="term" value="F:polysaccharide transmembrane transporter activity"/>
    <property type="evidence" value="ECO:0007669"/>
    <property type="project" value="InterPro"/>
</dbReference>
<name>A0A2W5AJ57_9SPHN</name>
<evidence type="ECO:0000256" key="4">
    <source>
        <dbReference type="ARBA" id="ARBA00022452"/>
    </source>
</evidence>
<dbReference type="GO" id="GO:0006811">
    <property type="term" value="P:monoatomic ion transport"/>
    <property type="evidence" value="ECO:0007669"/>
    <property type="project" value="UniProtKB-KW"/>
</dbReference>
<evidence type="ECO:0000256" key="1">
    <source>
        <dbReference type="ARBA" id="ARBA00004571"/>
    </source>
</evidence>
<evidence type="ECO:0000256" key="14">
    <source>
        <dbReference type="ARBA" id="ARBA00023288"/>
    </source>
</evidence>
<dbReference type="InterPro" id="IPR003715">
    <property type="entry name" value="Poly_export_N"/>
</dbReference>
<dbReference type="InterPro" id="IPR054765">
    <property type="entry name" value="SLBB_dom"/>
</dbReference>
<evidence type="ECO:0000256" key="2">
    <source>
        <dbReference type="ARBA" id="ARBA00009450"/>
    </source>
</evidence>
<dbReference type="GO" id="GO:0015288">
    <property type="term" value="F:porin activity"/>
    <property type="evidence" value="ECO:0007669"/>
    <property type="project" value="UniProtKB-KW"/>
</dbReference>
<dbReference type="AlphaFoldDB" id="A0A2W5AJ57"/>
<dbReference type="Proteomes" id="UP000249555">
    <property type="component" value="Unassembled WGS sequence"/>
</dbReference>
<dbReference type="Pfam" id="PF02563">
    <property type="entry name" value="Poly_export"/>
    <property type="match status" value="1"/>
</dbReference>
<dbReference type="Gene3D" id="3.30.1950.10">
    <property type="entry name" value="wza like domain"/>
    <property type="match status" value="1"/>
</dbReference>
<evidence type="ECO:0000256" key="10">
    <source>
        <dbReference type="ARBA" id="ARBA00023114"/>
    </source>
</evidence>
<dbReference type="EMBL" id="QFMX01000097">
    <property type="protein sequence ID" value="PZO70751.1"/>
    <property type="molecule type" value="Genomic_DNA"/>
</dbReference>
<evidence type="ECO:0000256" key="11">
    <source>
        <dbReference type="ARBA" id="ARBA00023136"/>
    </source>
</evidence>
<keyword evidence="11" id="KW-0472">Membrane</keyword>
<dbReference type="Pfam" id="PF22461">
    <property type="entry name" value="SLBB_2"/>
    <property type="match status" value="2"/>
</dbReference>
<evidence type="ECO:0000256" key="3">
    <source>
        <dbReference type="ARBA" id="ARBA00022448"/>
    </source>
</evidence>
<evidence type="ECO:0000256" key="7">
    <source>
        <dbReference type="ARBA" id="ARBA00022729"/>
    </source>
</evidence>
<dbReference type="Gene3D" id="3.10.560.10">
    <property type="entry name" value="Outer membrane lipoprotein wza domain like"/>
    <property type="match status" value="2"/>
</dbReference>
<evidence type="ECO:0000256" key="12">
    <source>
        <dbReference type="ARBA" id="ARBA00023139"/>
    </source>
</evidence>
<keyword evidence="7" id="KW-0732">Signal</keyword>
<evidence type="ECO:0000259" key="16">
    <source>
        <dbReference type="Pfam" id="PF22461"/>
    </source>
</evidence>
<keyword evidence="6" id="KW-0812">Transmembrane</keyword>
<evidence type="ECO:0000259" key="15">
    <source>
        <dbReference type="Pfam" id="PF02563"/>
    </source>
</evidence>
<evidence type="ECO:0000256" key="8">
    <source>
        <dbReference type="ARBA" id="ARBA00023047"/>
    </source>
</evidence>
<dbReference type="InterPro" id="IPR049712">
    <property type="entry name" value="Poly_export"/>
</dbReference>
<accession>A0A2W5AJ57</accession>
<organism evidence="17 18">
    <name type="scientific">Sphingomonas taxi</name>
    <dbReference type="NCBI Taxonomy" id="1549858"/>
    <lineage>
        <taxon>Bacteria</taxon>
        <taxon>Pseudomonadati</taxon>
        <taxon>Pseudomonadota</taxon>
        <taxon>Alphaproteobacteria</taxon>
        <taxon>Sphingomonadales</taxon>
        <taxon>Sphingomonadaceae</taxon>
        <taxon>Sphingomonas</taxon>
    </lineage>
</organism>
<sequence length="357" mass="38695">MADRKPGLDYFVVDLTPDVLGYFPQSAPESLRQGFGINRGAAPTLPLGVGDVVSITLFESSAGGLFIPAEAGSRPGNYITLPNQTIDRTGNVSVPYGGNIRAVGSTAAELQRRIEEALADRAIEPQAVVQIVSSRSNQVSVLGDVNQAAQLEINPAGERILDVIARAEGISTPGVETYITLQRNNRTATVPFEVLVSDPSENIYVYPNDTIYVNRERRTYLAFGASGLNGRIDFQESNLTMAEAVAQAGGLLDSRADPKQVFLYRLVDSDTLARMGLPADRKDNAAFPVIFRANLRDPSTFFLAQTFPMRDRDIIYVSNSDSIEVLKFLNIVNAATSSVSDVAADYSVTRAVIRNTR</sequence>
<gene>
    <name evidence="17" type="ORF">DI640_14785</name>
</gene>
<dbReference type="GO" id="GO:0009279">
    <property type="term" value="C:cell outer membrane"/>
    <property type="evidence" value="ECO:0007669"/>
    <property type="project" value="UniProtKB-SubCell"/>
</dbReference>
<comment type="similarity">
    <text evidence="2">Belongs to the BexD/CtrA/VexA family.</text>
</comment>
<keyword evidence="3" id="KW-0813">Transport</keyword>
<evidence type="ECO:0000256" key="5">
    <source>
        <dbReference type="ARBA" id="ARBA00022597"/>
    </source>
</evidence>
<keyword evidence="14" id="KW-0449">Lipoprotein</keyword>
<feature type="domain" description="SLBB" evidence="16">
    <location>
        <begin position="138"/>
        <end position="213"/>
    </location>
</feature>
<dbReference type="GO" id="GO:0046930">
    <property type="term" value="C:pore complex"/>
    <property type="evidence" value="ECO:0007669"/>
    <property type="project" value="UniProtKB-KW"/>
</dbReference>
<keyword evidence="5" id="KW-0762">Sugar transport</keyword>
<keyword evidence="13" id="KW-0998">Cell outer membrane</keyword>
<evidence type="ECO:0000256" key="9">
    <source>
        <dbReference type="ARBA" id="ARBA00023065"/>
    </source>
</evidence>
<keyword evidence="12" id="KW-0564">Palmitate</keyword>
<reference evidence="17 18" key="1">
    <citation type="submission" date="2017-08" db="EMBL/GenBank/DDBJ databases">
        <title>Infants hospitalized years apart are colonized by the same room-sourced microbial strains.</title>
        <authorList>
            <person name="Brooks B."/>
            <person name="Olm M.R."/>
            <person name="Firek B.A."/>
            <person name="Baker R."/>
            <person name="Thomas B.C."/>
            <person name="Morowitz M.J."/>
            <person name="Banfield J.F."/>
        </authorList>
    </citation>
    <scope>NUCLEOTIDE SEQUENCE [LARGE SCALE GENOMIC DNA]</scope>
    <source>
        <strain evidence="17">S2_018_000_R3_119</strain>
    </source>
</reference>